<feature type="region of interest" description="Disordered" evidence="1">
    <location>
        <begin position="1"/>
        <end position="87"/>
    </location>
</feature>
<gene>
    <name evidence="2" type="ORF">KUTeg_000905</name>
</gene>
<organism evidence="2 3">
    <name type="scientific">Tegillarca granosa</name>
    <name type="common">Malaysian cockle</name>
    <name type="synonym">Anadara granosa</name>
    <dbReference type="NCBI Taxonomy" id="220873"/>
    <lineage>
        <taxon>Eukaryota</taxon>
        <taxon>Metazoa</taxon>
        <taxon>Spiralia</taxon>
        <taxon>Lophotrochozoa</taxon>
        <taxon>Mollusca</taxon>
        <taxon>Bivalvia</taxon>
        <taxon>Autobranchia</taxon>
        <taxon>Pteriomorphia</taxon>
        <taxon>Arcoida</taxon>
        <taxon>Arcoidea</taxon>
        <taxon>Arcidae</taxon>
        <taxon>Tegillarca</taxon>
    </lineage>
</organism>
<keyword evidence="3" id="KW-1185">Reference proteome</keyword>
<sequence length="87" mass="9761">MDDINAEKKDDERKKQKAPKTKTKPNKNKDGLIYADILHEGKPTGERKLVIHGSENKTDYADVDFSRSGKPPAPDNSQTDKQKPANK</sequence>
<feature type="compositionally biased region" description="Basic and acidic residues" evidence="1">
    <location>
        <begin position="78"/>
        <end position="87"/>
    </location>
</feature>
<feature type="compositionally biased region" description="Basic and acidic residues" evidence="1">
    <location>
        <begin position="37"/>
        <end position="67"/>
    </location>
</feature>
<dbReference type="Proteomes" id="UP001217089">
    <property type="component" value="Unassembled WGS sequence"/>
</dbReference>
<feature type="compositionally biased region" description="Basic residues" evidence="1">
    <location>
        <begin position="15"/>
        <end position="26"/>
    </location>
</feature>
<feature type="compositionally biased region" description="Basic and acidic residues" evidence="1">
    <location>
        <begin position="1"/>
        <end position="14"/>
    </location>
</feature>
<accession>A0ABQ9FWA7</accession>
<protein>
    <submittedName>
        <fullName evidence="2">Uncharacterized protein</fullName>
    </submittedName>
</protein>
<evidence type="ECO:0000313" key="2">
    <source>
        <dbReference type="EMBL" id="KAJ8321543.1"/>
    </source>
</evidence>
<name>A0ABQ9FWA7_TEGGR</name>
<evidence type="ECO:0000313" key="3">
    <source>
        <dbReference type="Proteomes" id="UP001217089"/>
    </source>
</evidence>
<reference evidence="2 3" key="1">
    <citation type="submission" date="2022-12" db="EMBL/GenBank/DDBJ databases">
        <title>Chromosome-level genome of Tegillarca granosa.</title>
        <authorList>
            <person name="Kim J."/>
        </authorList>
    </citation>
    <scope>NUCLEOTIDE SEQUENCE [LARGE SCALE GENOMIC DNA]</scope>
    <source>
        <strain evidence="2">Teg-2019</strain>
        <tissue evidence="2">Adductor muscle</tissue>
    </source>
</reference>
<evidence type="ECO:0000256" key="1">
    <source>
        <dbReference type="SAM" id="MobiDB-lite"/>
    </source>
</evidence>
<dbReference type="EMBL" id="JARBDR010000037">
    <property type="protein sequence ID" value="KAJ8321543.1"/>
    <property type="molecule type" value="Genomic_DNA"/>
</dbReference>
<comment type="caution">
    <text evidence="2">The sequence shown here is derived from an EMBL/GenBank/DDBJ whole genome shotgun (WGS) entry which is preliminary data.</text>
</comment>
<proteinExistence type="predicted"/>